<evidence type="ECO:0000259" key="2">
    <source>
        <dbReference type="Pfam" id="PF07916"/>
    </source>
</evidence>
<dbReference type="Pfam" id="PF07916">
    <property type="entry name" value="TraG_N"/>
    <property type="match status" value="1"/>
</dbReference>
<evidence type="ECO:0000256" key="1">
    <source>
        <dbReference type="SAM" id="Phobius"/>
    </source>
</evidence>
<dbReference type="RefSeq" id="WP_110186026.1">
    <property type="nucleotide sequence ID" value="NZ_LAPT01000012.1"/>
</dbReference>
<proteinExistence type="predicted"/>
<feature type="transmembrane region" description="Helical" evidence="1">
    <location>
        <begin position="394"/>
        <end position="413"/>
    </location>
</feature>
<sequence>MIMAVDSHLEYSMVLLGWYISEKIWTVLSDTGVFAIPLMFMVYSNFAEMRRQGADEGNKGELGLNNLEIDLYQALFLILIALQPFINVNLKVVYPPNADNLHSAQCSMSDQGKPAGGENAWTTGFASVNGMTPQLPFWWWSWHVVAKMITYPAIAAIPCEVNLRQVKYELNQEYISGGLAAELGDFARDCFAVSKSRLTNLKRADYYQFTEAQLRDVDWIGSNYFLTTPGYYDTHHASLPNPNFPYDAARDVALPNTGAGGYPTCKQWWNDGTVGLAARAKAELTDDLLKQLYAIGVSDEDLLRTLMSSTTMERPGRAFRSYGYSESEGGSIVGAPASALKTATAAVGMGVATATVMPAMYLVQTSLPMVQSMLIMALIISMPIIMVMGSYSFATLMSITLAYCALVFMTFWWELARFVDNKLVEILYSSPSDGSLLGYLADDFDNWVSDFVTVTMFLVWPAFFLAAMGWAGYKVTMIGSGMESGTKTPGEAGATGGKTAIGGGKQFAAMIKEGSDKS</sequence>
<feature type="transmembrane region" description="Helical" evidence="1">
    <location>
        <begin position="24"/>
        <end position="46"/>
    </location>
</feature>
<keyword evidence="1" id="KW-0812">Transmembrane</keyword>
<dbReference type="Proteomes" id="UP000248090">
    <property type="component" value="Unassembled WGS sequence"/>
</dbReference>
<name>A0ABX5M290_9GAMM</name>
<dbReference type="InterPro" id="IPR012931">
    <property type="entry name" value="TraG_N_Proteobacteria"/>
</dbReference>
<feature type="transmembrane region" description="Helical" evidence="1">
    <location>
        <begin position="369"/>
        <end position="387"/>
    </location>
</feature>
<reference evidence="3 4" key="1">
    <citation type="submission" date="2015-03" db="EMBL/GenBank/DDBJ databases">
        <authorList>
            <person name="Krishnan R."/>
            <person name="Midha S."/>
            <person name="Patil P.B."/>
            <person name="Rameshkumar N."/>
        </authorList>
    </citation>
    <scope>NUCLEOTIDE SEQUENCE [LARGE SCALE GENOMIC DNA]</scope>
    <source>
        <strain evidence="3 4">L1E11</strain>
    </source>
</reference>
<keyword evidence="1" id="KW-1133">Transmembrane helix</keyword>
<keyword evidence="1" id="KW-0472">Membrane</keyword>
<feature type="domain" description="TraG N-terminal Proteobacteria" evidence="2">
    <location>
        <begin position="15"/>
        <end position="485"/>
    </location>
</feature>
<evidence type="ECO:0000313" key="3">
    <source>
        <dbReference type="EMBL" id="PXF32627.1"/>
    </source>
</evidence>
<dbReference type="EMBL" id="LAPT01000012">
    <property type="protein sequence ID" value="PXF32627.1"/>
    <property type="molecule type" value="Genomic_DNA"/>
</dbReference>
<organism evidence="3 4">
    <name type="scientific">Pokkaliibacter plantistimulans</name>
    <dbReference type="NCBI Taxonomy" id="1635171"/>
    <lineage>
        <taxon>Bacteria</taxon>
        <taxon>Pseudomonadati</taxon>
        <taxon>Pseudomonadota</taxon>
        <taxon>Gammaproteobacteria</taxon>
        <taxon>Oceanospirillales</taxon>
        <taxon>Balneatrichaceae</taxon>
        <taxon>Pokkaliibacter</taxon>
    </lineage>
</organism>
<accession>A0ABX5M290</accession>
<protein>
    <recommendedName>
        <fullName evidence="2">TraG N-terminal Proteobacteria domain-containing protein</fullName>
    </recommendedName>
</protein>
<comment type="caution">
    <text evidence="3">The sequence shown here is derived from an EMBL/GenBank/DDBJ whole genome shotgun (WGS) entry which is preliminary data.</text>
</comment>
<feature type="transmembrane region" description="Helical" evidence="1">
    <location>
        <begin position="451"/>
        <end position="473"/>
    </location>
</feature>
<gene>
    <name evidence="3" type="ORF">WH50_03330</name>
</gene>
<evidence type="ECO:0000313" key="4">
    <source>
        <dbReference type="Proteomes" id="UP000248090"/>
    </source>
</evidence>
<keyword evidence="4" id="KW-1185">Reference proteome</keyword>